<name>A0A023FR38_AMBCJ</name>
<evidence type="ECO:0000256" key="1">
    <source>
        <dbReference type="SAM" id="SignalP"/>
    </source>
</evidence>
<organism evidence="2">
    <name type="scientific">Amblyomma cajennense</name>
    <name type="common">Cayenne tick</name>
    <name type="synonym">Acarus cajennensis</name>
    <dbReference type="NCBI Taxonomy" id="34607"/>
    <lineage>
        <taxon>Eukaryota</taxon>
        <taxon>Metazoa</taxon>
        <taxon>Ecdysozoa</taxon>
        <taxon>Arthropoda</taxon>
        <taxon>Chelicerata</taxon>
        <taxon>Arachnida</taxon>
        <taxon>Acari</taxon>
        <taxon>Parasitiformes</taxon>
        <taxon>Ixodida</taxon>
        <taxon>Ixodoidea</taxon>
        <taxon>Ixodidae</taxon>
        <taxon>Amblyomminae</taxon>
        <taxon>Amblyomma</taxon>
    </lineage>
</organism>
<dbReference type="EMBL" id="GBBK01000200">
    <property type="protein sequence ID" value="JAC24282.1"/>
    <property type="molecule type" value="mRNA"/>
</dbReference>
<feature type="signal peptide" evidence="1">
    <location>
        <begin position="1"/>
        <end position="19"/>
    </location>
</feature>
<sequence length="223" mass="24777">MHRLVVLLAAASFTTSIFGGETSRGERDKQRLKMCTTRNATENVEGCTGAFFTMYIYNENTSECEELPKSICYRGPEHGVFFTLSDCAYSCANGKGPQYCTAGPHEPTNDTCTEKERLWYDDSDSCEPNEAWYYNASAEECQKYKTCKDPWKFPGNVNGFSKRYFCGKKCEGFIVSNINGSVNGSGQSVISCDGKPPAVCSDEDYEDGNDGTVAFFYINDEPV</sequence>
<proteinExistence type="evidence at transcript level"/>
<reference evidence="2" key="1">
    <citation type="submission" date="2014-03" db="EMBL/GenBank/DDBJ databases">
        <title>The sialotranscriptome of Amblyomma triste, Amblyomma parvum and Amblyomma cajennense ticks, uncovered by 454-based RNA-seq.</title>
        <authorList>
            <person name="Garcia G.R."/>
            <person name="Gardinassi L.G."/>
            <person name="Ribeiro J.M."/>
            <person name="Anatriello E."/>
            <person name="Ferreira B.R."/>
            <person name="Moreira H.N."/>
            <person name="Mafra C."/>
            <person name="Olegario M.M."/>
            <person name="Szabo P.J."/>
            <person name="Miranda-Santos I.K."/>
            <person name="Maruyama S.R."/>
        </authorList>
    </citation>
    <scope>NUCLEOTIDE SEQUENCE</scope>
    <source>
        <strain evidence="2">Uberlandia</strain>
        <tissue evidence="2">Salivary glands</tissue>
    </source>
</reference>
<keyword evidence="1" id="KW-0732">Signal</keyword>
<feature type="chain" id="PRO_5001521201" evidence="1">
    <location>
        <begin position="20"/>
        <end position="223"/>
    </location>
</feature>
<protein>
    <submittedName>
        <fullName evidence="2">Putative secreted protein</fullName>
    </submittedName>
</protein>
<accession>A0A023FR38</accession>
<evidence type="ECO:0000313" key="2">
    <source>
        <dbReference type="EMBL" id="JAC24282.1"/>
    </source>
</evidence>
<dbReference type="AlphaFoldDB" id="A0A023FR38"/>